<comment type="caution">
    <text evidence="2">The sequence shown here is derived from an EMBL/GenBank/DDBJ whole genome shotgun (WGS) entry which is preliminary data.</text>
</comment>
<dbReference type="AlphaFoldDB" id="A0A0F9Y5J8"/>
<feature type="compositionally biased region" description="Polar residues" evidence="1">
    <location>
        <begin position="104"/>
        <end position="113"/>
    </location>
</feature>
<name>A0A0F9Y5J8_9ZZZZ</name>
<protein>
    <recommendedName>
        <fullName evidence="3">DUF1190 domain-containing protein</fullName>
    </recommendedName>
</protein>
<feature type="region of interest" description="Disordered" evidence="1">
    <location>
        <begin position="153"/>
        <end position="207"/>
    </location>
</feature>
<proteinExistence type="predicted"/>
<feature type="compositionally biased region" description="Low complexity" evidence="1">
    <location>
        <begin position="192"/>
        <end position="207"/>
    </location>
</feature>
<feature type="compositionally biased region" description="Polar residues" evidence="1">
    <location>
        <begin position="153"/>
        <end position="175"/>
    </location>
</feature>
<gene>
    <name evidence="2" type="ORF">LCGC14_0058250</name>
</gene>
<evidence type="ECO:0000313" key="2">
    <source>
        <dbReference type="EMBL" id="KKO07257.1"/>
    </source>
</evidence>
<evidence type="ECO:0000256" key="1">
    <source>
        <dbReference type="SAM" id="MobiDB-lite"/>
    </source>
</evidence>
<sequence length="207" mass="22762">MSKQDHTPHLPRRKRSGRITLAMMGAGAFGLTACGQPPQEEQITEVEFDQPRSFQSVEDCVAENVYTRSACEDAYQASLEAVPRYSTLEECEAENGEGACTAPTEEQSQAATGSTGGSWFMPAMMGYMVGSMMSNTNRGRSFERVYQEPVYRNRQNQGNWNTASTQATQRVTQRNDAMRSSVVQNRQAATQRSGFGSRSSARGGWGS</sequence>
<accession>A0A0F9Y5J8</accession>
<dbReference type="InterPro" id="IPR009576">
    <property type="entry name" value="Biofilm_formation_YgiB"/>
</dbReference>
<organism evidence="2">
    <name type="scientific">marine sediment metagenome</name>
    <dbReference type="NCBI Taxonomy" id="412755"/>
    <lineage>
        <taxon>unclassified sequences</taxon>
        <taxon>metagenomes</taxon>
        <taxon>ecological metagenomes</taxon>
    </lineage>
</organism>
<dbReference type="PROSITE" id="PS51257">
    <property type="entry name" value="PROKAR_LIPOPROTEIN"/>
    <property type="match status" value="1"/>
</dbReference>
<dbReference type="EMBL" id="LAZR01000013">
    <property type="protein sequence ID" value="KKO07257.1"/>
    <property type="molecule type" value="Genomic_DNA"/>
</dbReference>
<evidence type="ECO:0008006" key="3">
    <source>
        <dbReference type="Google" id="ProtNLM"/>
    </source>
</evidence>
<feature type="region of interest" description="Disordered" evidence="1">
    <location>
        <begin position="96"/>
        <end position="116"/>
    </location>
</feature>
<dbReference type="Pfam" id="PF06693">
    <property type="entry name" value="DUF1190"/>
    <property type="match status" value="1"/>
</dbReference>
<reference evidence="2" key="1">
    <citation type="journal article" date="2015" name="Nature">
        <title>Complex archaea that bridge the gap between prokaryotes and eukaryotes.</title>
        <authorList>
            <person name="Spang A."/>
            <person name="Saw J.H."/>
            <person name="Jorgensen S.L."/>
            <person name="Zaremba-Niedzwiedzka K."/>
            <person name="Martijn J."/>
            <person name="Lind A.E."/>
            <person name="van Eijk R."/>
            <person name="Schleper C."/>
            <person name="Guy L."/>
            <person name="Ettema T.J."/>
        </authorList>
    </citation>
    <scope>NUCLEOTIDE SEQUENCE</scope>
</reference>
<feature type="compositionally biased region" description="Polar residues" evidence="1">
    <location>
        <begin position="181"/>
        <end position="191"/>
    </location>
</feature>